<gene>
    <name evidence="1" type="ORF">DM484_07885</name>
</gene>
<evidence type="ECO:0000313" key="2">
    <source>
        <dbReference type="Proteomes" id="UP000249396"/>
    </source>
</evidence>
<sequence length="373" mass="42189">MDTKRLLIQNKSRYPVVPASIEDFQSVEGETIDPQTVLKQPNISLYCLDDANRRAIFVETAPGIELSQKPFLYQAQFDHAQHLISMPYSTLAELARSLPALGANLIIIYSVGRSGSTLLSKAFGQLDGALSLSEPDVFCDIALMCEADGSRDQDLREVLFGSTRLLCKPTPTIEPIYYVIKPRPQAIHHAGLMHALFPQARLVFLYRDAVDFICSFARFRDDLRNTVPELEANLDYYQKVVPLIKSYADIIDFADPVMDFYILWWLSCLDSYMKLQRLGVPLFALRYEDLVGNRQATLAALFDYCGLPESAVGLAFRAFNKDSQTSSPLSREKQRHLEPDEIDNLRARVQTLLGRHDEINRADFIVPGTFLEN</sequence>
<proteinExistence type="predicted"/>
<dbReference type="InterPro" id="IPR027417">
    <property type="entry name" value="P-loop_NTPase"/>
</dbReference>
<dbReference type="Gene3D" id="3.40.50.300">
    <property type="entry name" value="P-loop containing nucleotide triphosphate hydrolases"/>
    <property type="match status" value="1"/>
</dbReference>
<dbReference type="EMBL" id="QJPH01000259">
    <property type="protein sequence ID" value="PZN81702.1"/>
    <property type="molecule type" value="Genomic_DNA"/>
</dbReference>
<evidence type="ECO:0008006" key="3">
    <source>
        <dbReference type="Google" id="ProtNLM"/>
    </source>
</evidence>
<organism evidence="1 2">
    <name type="scientific">Candidatus Methylumidiphilus alinenensis</name>
    <dbReference type="NCBI Taxonomy" id="2202197"/>
    <lineage>
        <taxon>Bacteria</taxon>
        <taxon>Pseudomonadati</taxon>
        <taxon>Pseudomonadota</taxon>
        <taxon>Gammaproteobacteria</taxon>
        <taxon>Methylococcales</taxon>
        <taxon>Candidatus Methylumidiphilus</taxon>
    </lineage>
</organism>
<reference evidence="1 2" key="1">
    <citation type="journal article" date="2018" name="Aquat. Microb. Ecol.">
        <title>Gammaproteobacterial methanotrophs dominate.</title>
        <authorList>
            <person name="Rissanen A.J."/>
            <person name="Saarenheimo J."/>
            <person name="Tiirola M."/>
            <person name="Peura S."/>
            <person name="Aalto S.L."/>
            <person name="Karvinen A."/>
            <person name="Nykanen H."/>
        </authorList>
    </citation>
    <scope>NUCLEOTIDE SEQUENCE [LARGE SCALE GENOMIC DNA]</scope>
    <source>
        <strain evidence="1">AMbin10</strain>
    </source>
</reference>
<comment type="caution">
    <text evidence="1">The sequence shown here is derived from an EMBL/GenBank/DDBJ whole genome shotgun (WGS) entry which is preliminary data.</text>
</comment>
<dbReference type="AlphaFoldDB" id="A0A2W4RCU9"/>
<dbReference type="PANTHER" id="PTHR33844:SF1">
    <property type="entry name" value="SULFOTRANSFERASE DOMAIN-CONTAINING PROTEIN"/>
    <property type="match status" value="1"/>
</dbReference>
<dbReference type="Pfam" id="PF13469">
    <property type="entry name" value="Sulfotransfer_3"/>
    <property type="match status" value="1"/>
</dbReference>
<name>A0A2W4RCU9_9GAMM</name>
<dbReference type="PANTHER" id="PTHR33844">
    <property type="entry name" value="SULFOTRANSFER_1 DOMAIN-CONTAINING PROTEIN"/>
    <property type="match status" value="1"/>
</dbReference>
<dbReference type="Proteomes" id="UP000249396">
    <property type="component" value="Unassembled WGS sequence"/>
</dbReference>
<protein>
    <recommendedName>
        <fullName evidence="3">Sulfotransferase domain-containing protein</fullName>
    </recommendedName>
</protein>
<evidence type="ECO:0000313" key="1">
    <source>
        <dbReference type="EMBL" id="PZN81702.1"/>
    </source>
</evidence>
<accession>A0A2W4RCU9</accession>
<dbReference type="SUPFAM" id="SSF52540">
    <property type="entry name" value="P-loop containing nucleoside triphosphate hydrolases"/>
    <property type="match status" value="1"/>
</dbReference>